<proteinExistence type="predicted"/>
<dbReference type="SUPFAM" id="SSF109854">
    <property type="entry name" value="DinB/YfiT-like putative metalloenzymes"/>
    <property type="match status" value="1"/>
</dbReference>
<comment type="pathway">
    <text evidence="3">Amino-acid biosynthesis; ergothioneine biosynthesis.</text>
</comment>
<dbReference type="AlphaFoldDB" id="A0A1H2SJS2"/>
<keyword evidence="1" id="KW-0560">Oxidoreductase</keyword>
<organism evidence="6 7">
    <name type="scientific">Marinobacter mobilis</name>
    <dbReference type="NCBI Taxonomy" id="488533"/>
    <lineage>
        <taxon>Bacteria</taxon>
        <taxon>Pseudomonadati</taxon>
        <taxon>Pseudomonadota</taxon>
        <taxon>Gammaproteobacteria</taxon>
        <taxon>Pseudomonadales</taxon>
        <taxon>Marinobacteraceae</taxon>
        <taxon>Marinobacter</taxon>
    </lineage>
</organism>
<dbReference type="PANTHER" id="PTHR23150">
    <property type="entry name" value="SULFATASE MODIFYING FACTOR 1, 2"/>
    <property type="match status" value="1"/>
</dbReference>
<dbReference type="Pfam" id="PF03781">
    <property type="entry name" value="FGE-sulfatase"/>
    <property type="match status" value="2"/>
</dbReference>
<evidence type="ECO:0000256" key="3">
    <source>
        <dbReference type="ARBA" id="ARBA00037882"/>
    </source>
</evidence>
<dbReference type="PANTHER" id="PTHR23150:SF36">
    <property type="entry name" value="HERCYNINE OXYGENASE"/>
    <property type="match status" value="1"/>
</dbReference>
<feature type="domain" description="Sulfatase-modifying factor enzyme-like" evidence="4">
    <location>
        <begin position="201"/>
        <end position="335"/>
    </location>
</feature>
<evidence type="ECO:0000259" key="4">
    <source>
        <dbReference type="Pfam" id="PF03781"/>
    </source>
</evidence>
<evidence type="ECO:0000256" key="1">
    <source>
        <dbReference type="ARBA" id="ARBA00023002"/>
    </source>
</evidence>
<dbReference type="OrthoDB" id="9768004at2"/>
<dbReference type="Proteomes" id="UP000199675">
    <property type="component" value="Unassembled WGS sequence"/>
</dbReference>
<reference evidence="6 7" key="1">
    <citation type="submission" date="2016-10" db="EMBL/GenBank/DDBJ databases">
        <authorList>
            <person name="de Groot N.N."/>
        </authorList>
    </citation>
    <scope>NUCLEOTIDE SEQUENCE [LARGE SCALE GENOMIC DNA]</scope>
    <source>
        <strain evidence="6 7">CGMCC 1.7059</strain>
    </source>
</reference>
<dbReference type="InterPro" id="IPR017806">
    <property type="entry name" value="EgtB"/>
</dbReference>
<keyword evidence="2" id="KW-0408">Iron</keyword>
<sequence length="424" mass="48717">MDEHAALIRSRFCEIRQHSEALCEGLDVEDLCLQGMADTSPLKWHLAHTTWFFETFILKPFARHYQPYNERFEYLFNSYYNAVGRQYPRPLRHMLSRPTVTEVLAYRAAVDEAVQALLDVPSAPEQSEIRHRLVLGLNHEQQHQELMLTDLKYCLSLNPLQPVYNHAELPTSGAGGLTFSEFEGGDCELGMNQVDPARITPGSFSFDNEGPRHRSWLAPFAVADRPVNNGEFIEFVEAGGYRSPQWWHSDGWAAVQTEQWQMPLYWQREGQRYYAFTLHGYLEVDPAAPVCHVSLYEALAFAAWRGLRLCREGEWEHVASGVKPDGNLWRRNCQHPTSDRAESGMRQLYGDVWEWTQSAYSPYPGYRPQAGALGEYNGKFMLNQMVLRGGSVATPPGHIRATYRNFFYPADRWQFSGIRLAQDL</sequence>
<dbReference type="Pfam" id="PF12867">
    <property type="entry name" value="DinB_2"/>
    <property type="match status" value="1"/>
</dbReference>
<dbReference type="InterPro" id="IPR016187">
    <property type="entry name" value="CTDL_fold"/>
</dbReference>
<dbReference type="GO" id="GO:0052699">
    <property type="term" value="P:ergothioneine biosynthetic process"/>
    <property type="evidence" value="ECO:0007669"/>
    <property type="project" value="InterPro"/>
</dbReference>
<evidence type="ECO:0000313" key="6">
    <source>
        <dbReference type="EMBL" id="SDW31299.1"/>
    </source>
</evidence>
<dbReference type="RefSeq" id="WP_091811504.1">
    <property type="nucleotide sequence ID" value="NZ_FNNE01000002.1"/>
</dbReference>
<dbReference type="STRING" id="488533.SAMN04487960_102137"/>
<dbReference type="InterPro" id="IPR034660">
    <property type="entry name" value="DinB/YfiT-like"/>
</dbReference>
<keyword evidence="7" id="KW-1185">Reference proteome</keyword>
<dbReference type="EMBL" id="FNNE01000002">
    <property type="protein sequence ID" value="SDW31299.1"/>
    <property type="molecule type" value="Genomic_DNA"/>
</dbReference>
<feature type="domain" description="DinB-like" evidence="5">
    <location>
        <begin position="15"/>
        <end position="147"/>
    </location>
</feature>
<dbReference type="InterPro" id="IPR042095">
    <property type="entry name" value="SUMF_sf"/>
</dbReference>
<feature type="domain" description="Sulfatase-modifying factor enzyme-like" evidence="4">
    <location>
        <begin position="342"/>
        <end position="421"/>
    </location>
</feature>
<evidence type="ECO:0000313" key="7">
    <source>
        <dbReference type="Proteomes" id="UP000199675"/>
    </source>
</evidence>
<evidence type="ECO:0000256" key="2">
    <source>
        <dbReference type="ARBA" id="ARBA00023004"/>
    </source>
</evidence>
<dbReference type="InterPro" id="IPR051043">
    <property type="entry name" value="Sulfatase_Mod_Factor_Kinase"/>
</dbReference>
<accession>A0A1H2SJS2</accession>
<dbReference type="Gene3D" id="3.90.1580.10">
    <property type="entry name" value="paralog of FGE (formylglycine-generating enzyme)"/>
    <property type="match status" value="1"/>
</dbReference>
<dbReference type="InterPro" id="IPR024775">
    <property type="entry name" value="DinB-like"/>
</dbReference>
<dbReference type="NCBIfam" id="TIGR03440">
    <property type="entry name" value="egtB_TIGR03440"/>
    <property type="match status" value="1"/>
</dbReference>
<dbReference type="InterPro" id="IPR005532">
    <property type="entry name" value="SUMF_dom"/>
</dbReference>
<evidence type="ECO:0000259" key="5">
    <source>
        <dbReference type="Pfam" id="PF12867"/>
    </source>
</evidence>
<name>A0A1H2SJS2_9GAMM</name>
<gene>
    <name evidence="6" type="ORF">SAMN04487960_102137</name>
</gene>
<dbReference type="SUPFAM" id="SSF56436">
    <property type="entry name" value="C-type lectin-like"/>
    <property type="match status" value="1"/>
</dbReference>
<protein>
    <submittedName>
        <fullName evidence="6">Ergothioneine biosynthesis protein EgtB</fullName>
    </submittedName>
</protein>